<evidence type="ECO:0000256" key="1">
    <source>
        <dbReference type="ARBA" id="ARBA00004370"/>
    </source>
</evidence>
<keyword evidence="2 5" id="KW-0812">Transmembrane</keyword>
<evidence type="ECO:0000256" key="2">
    <source>
        <dbReference type="ARBA" id="ARBA00022692"/>
    </source>
</evidence>
<name>Q6TFR6_ERWAM</name>
<dbReference type="GO" id="GO:0016020">
    <property type="term" value="C:membrane"/>
    <property type="evidence" value="ECO:0007669"/>
    <property type="project" value="UniProtKB-SubCell"/>
</dbReference>
<evidence type="ECO:0000256" key="3">
    <source>
        <dbReference type="ARBA" id="ARBA00022989"/>
    </source>
</evidence>
<protein>
    <submittedName>
        <fullName evidence="6">VirB3</fullName>
    </submittedName>
</protein>
<gene>
    <name evidence="6" type="primary">virB3</name>
</gene>
<dbReference type="InterPro" id="IPR007792">
    <property type="entry name" value="T4SS_VirB3/TrbD/AvhB"/>
</dbReference>
<sequence length="131" mass="15289">MVGRFNLNMSDENIRLSFDSHGGMNRVAMKWGVPYLLLIALAFFILVSLVAGIYFFGWFGLAAPVPFVLMLFAIKIMCALDDRALRRFRFVLRRRYLNKKYGRHLLLTPRNPEWSKKHARRVLQENILSGK</sequence>
<proteinExistence type="predicted"/>
<comment type="subcellular location">
    <subcellularLocation>
        <location evidence="1">Membrane</location>
    </subcellularLocation>
</comment>
<geneLocation type="plasmid" evidence="6">
    <name>pEU30</name>
</geneLocation>
<keyword evidence="3 5" id="KW-1133">Transmembrane helix</keyword>
<evidence type="ECO:0000256" key="4">
    <source>
        <dbReference type="ARBA" id="ARBA00023136"/>
    </source>
</evidence>
<organism evidence="6">
    <name type="scientific">Erwinia amylovora</name>
    <name type="common">Fire blight bacteria</name>
    <dbReference type="NCBI Taxonomy" id="552"/>
    <lineage>
        <taxon>Bacteria</taxon>
        <taxon>Pseudomonadati</taxon>
        <taxon>Pseudomonadota</taxon>
        <taxon>Gammaproteobacteria</taxon>
        <taxon>Enterobacterales</taxon>
        <taxon>Erwiniaceae</taxon>
        <taxon>Erwinia</taxon>
    </lineage>
</organism>
<dbReference type="EMBL" id="AY422215">
    <property type="protein sequence ID" value="AAQ97954.1"/>
    <property type="molecule type" value="Genomic_DNA"/>
</dbReference>
<evidence type="ECO:0000256" key="5">
    <source>
        <dbReference type="SAM" id="Phobius"/>
    </source>
</evidence>
<accession>Q6TFR6</accession>
<keyword evidence="4 5" id="KW-0472">Membrane</keyword>
<dbReference type="Pfam" id="PF05101">
    <property type="entry name" value="VirB3"/>
    <property type="match status" value="1"/>
</dbReference>
<evidence type="ECO:0000313" key="6">
    <source>
        <dbReference type="EMBL" id="AAQ97954.1"/>
    </source>
</evidence>
<reference evidence="6" key="1">
    <citation type="submission" date="2003-09" db="EMBL/GenBank/DDBJ databases">
        <title>Plasmid diversity in Erwinia amylovora: sequence determination of pEU30 (30,314 bp) and pEL60 (60,145 bp) and analysis of variation in plasmid pEA29.</title>
        <authorList>
            <person name="Foster G.C."/>
            <person name="McGhee G.C."/>
            <person name="Jones A.L."/>
            <person name="Sundin G.W."/>
        </authorList>
    </citation>
    <scope>NUCLEOTIDE SEQUENCE</scope>
    <source>
        <strain evidence="6">UTRJ2</strain>
        <plasmid evidence="6">pEU30</plasmid>
    </source>
</reference>
<keyword evidence="6" id="KW-0614">Plasmid</keyword>
<dbReference type="AlphaFoldDB" id="Q6TFR6"/>
<feature type="transmembrane region" description="Helical" evidence="5">
    <location>
        <begin position="33"/>
        <end position="55"/>
    </location>
</feature>
<feature type="transmembrane region" description="Helical" evidence="5">
    <location>
        <begin position="61"/>
        <end position="80"/>
    </location>
</feature>